<evidence type="ECO:0000313" key="1">
    <source>
        <dbReference type="EMBL" id="KAJ7328449.1"/>
    </source>
</evidence>
<comment type="caution">
    <text evidence="1">The sequence shown here is derived from an EMBL/GenBank/DDBJ whole genome shotgun (WGS) entry which is preliminary data.</text>
</comment>
<gene>
    <name evidence="1" type="ORF">DFH08DRAFT_709743</name>
</gene>
<organism evidence="1 2">
    <name type="scientific">Mycena albidolilacea</name>
    <dbReference type="NCBI Taxonomy" id="1033008"/>
    <lineage>
        <taxon>Eukaryota</taxon>
        <taxon>Fungi</taxon>
        <taxon>Dikarya</taxon>
        <taxon>Basidiomycota</taxon>
        <taxon>Agaricomycotina</taxon>
        <taxon>Agaricomycetes</taxon>
        <taxon>Agaricomycetidae</taxon>
        <taxon>Agaricales</taxon>
        <taxon>Marasmiineae</taxon>
        <taxon>Mycenaceae</taxon>
        <taxon>Mycena</taxon>
    </lineage>
</organism>
<sequence>MRAEIFRLTEENRECQAQIAALRCRQMAPVHRTADITASSFGVTANLTSTGDVRRMMEDLEAEIFQTSAALSEFDFRGQSARSHGHGSRAVDIELHNRVIPVLGSELVGLLTIASSRATPAILVQIALQTVISAWGFKSLGAWVLERESDQLEGFLTELYAEICRAGEWYTQDLDMRLREIKPENYKDAARWRTITRKQLVGKASTSCMAASLLRQVVDVIILTRSGNGEPLSRKTIEAAFGDRIEAVLRLVLELNRDIGTRIVADELEAVFVDPGTTFDSRTMENMWPQDDIGGLRASELVVCTTGLGLRRRAQDHGGGMVFLKPKVLLRSTLGQLMSQ</sequence>
<dbReference type="EMBL" id="JARIHO010000039">
    <property type="protein sequence ID" value="KAJ7328449.1"/>
    <property type="molecule type" value="Genomic_DNA"/>
</dbReference>
<proteinExistence type="predicted"/>
<reference evidence="1" key="1">
    <citation type="submission" date="2023-03" db="EMBL/GenBank/DDBJ databases">
        <title>Massive genome expansion in bonnet fungi (Mycena s.s.) driven by repeated elements and novel gene families across ecological guilds.</title>
        <authorList>
            <consortium name="Lawrence Berkeley National Laboratory"/>
            <person name="Harder C.B."/>
            <person name="Miyauchi S."/>
            <person name="Viragh M."/>
            <person name="Kuo A."/>
            <person name="Thoen E."/>
            <person name="Andreopoulos B."/>
            <person name="Lu D."/>
            <person name="Skrede I."/>
            <person name="Drula E."/>
            <person name="Henrissat B."/>
            <person name="Morin E."/>
            <person name="Kohler A."/>
            <person name="Barry K."/>
            <person name="LaButti K."/>
            <person name="Morin E."/>
            <person name="Salamov A."/>
            <person name="Lipzen A."/>
            <person name="Mereny Z."/>
            <person name="Hegedus B."/>
            <person name="Baldrian P."/>
            <person name="Stursova M."/>
            <person name="Weitz H."/>
            <person name="Taylor A."/>
            <person name="Grigoriev I.V."/>
            <person name="Nagy L.G."/>
            <person name="Martin F."/>
            <person name="Kauserud H."/>
        </authorList>
    </citation>
    <scope>NUCLEOTIDE SEQUENCE</scope>
    <source>
        <strain evidence="1">CBHHK002</strain>
    </source>
</reference>
<accession>A0AAD7EK24</accession>
<dbReference type="Proteomes" id="UP001218218">
    <property type="component" value="Unassembled WGS sequence"/>
</dbReference>
<dbReference type="AlphaFoldDB" id="A0AAD7EK24"/>
<keyword evidence="2" id="KW-1185">Reference proteome</keyword>
<protein>
    <submittedName>
        <fullName evidence="1">Uncharacterized protein</fullName>
    </submittedName>
</protein>
<name>A0AAD7EK24_9AGAR</name>
<evidence type="ECO:0000313" key="2">
    <source>
        <dbReference type="Proteomes" id="UP001218218"/>
    </source>
</evidence>